<reference evidence="1" key="1">
    <citation type="journal article" date="2020" name="Nature">
        <title>Giant virus diversity and host interactions through global metagenomics.</title>
        <authorList>
            <person name="Schulz F."/>
            <person name="Roux S."/>
            <person name="Paez-Espino D."/>
            <person name="Jungbluth S."/>
            <person name="Walsh D.A."/>
            <person name="Denef V.J."/>
            <person name="McMahon K.D."/>
            <person name="Konstantinidis K.T."/>
            <person name="Eloe-Fadrosh E.A."/>
            <person name="Kyrpides N.C."/>
            <person name="Woyke T."/>
        </authorList>
    </citation>
    <scope>NUCLEOTIDE SEQUENCE</scope>
    <source>
        <strain evidence="1">GVMAG-M-3300020595-32</strain>
    </source>
</reference>
<organism evidence="1">
    <name type="scientific">viral metagenome</name>
    <dbReference type="NCBI Taxonomy" id="1070528"/>
    <lineage>
        <taxon>unclassified sequences</taxon>
        <taxon>metagenomes</taxon>
        <taxon>organismal metagenomes</taxon>
    </lineage>
</organism>
<protein>
    <submittedName>
        <fullName evidence="1">Uncharacterized protein</fullName>
    </submittedName>
</protein>
<evidence type="ECO:0000313" key="1">
    <source>
        <dbReference type="EMBL" id="QHT02560.1"/>
    </source>
</evidence>
<dbReference type="EMBL" id="MN739395">
    <property type="protein sequence ID" value="QHT02560.1"/>
    <property type="molecule type" value="Genomic_DNA"/>
</dbReference>
<name>A0A6C0CFE2_9ZZZZ</name>
<dbReference type="AlphaFoldDB" id="A0A6C0CFE2"/>
<sequence>MNTCKSMNKCKSIDTCNSMNTCKANACVRNKNLVYPKNVRLRVWNDFERCNKNVYKDGFCKICYEPDKRLKNINWIDDQRWKRDGIYGQPYDFPFHTSPKEKEWVEMMYVLHPHLKPVNKFWKDLVSIEDRKQMLDVIKDNLSDEEILYLCEKI</sequence>
<accession>A0A6C0CFE2</accession>
<proteinExistence type="predicted"/>